<dbReference type="Proteomes" id="UP000831796">
    <property type="component" value="Plasmid unnamed2"/>
</dbReference>
<evidence type="ECO:0000313" key="3">
    <source>
        <dbReference type="Proteomes" id="UP000831796"/>
    </source>
</evidence>
<accession>A0A8T9QCN5</accession>
<keyword evidence="3" id="KW-1185">Reference proteome</keyword>
<gene>
    <name evidence="2" type="ORF">MUN79_29655</name>
</gene>
<dbReference type="RefSeq" id="WP_244678580.1">
    <property type="nucleotide sequence ID" value="NZ_CP095048.1"/>
</dbReference>
<keyword evidence="2" id="KW-0614">Plasmid</keyword>
<name>A0A8T9QCN5_9BACT</name>
<reference evidence="2" key="1">
    <citation type="submission" date="2022-04" db="EMBL/GenBank/DDBJ databases">
        <title>Hymenobacter sp. isolated from the air.</title>
        <authorList>
            <person name="Won M."/>
            <person name="Lee C.-M."/>
            <person name="Woen H.-Y."/>
            <person name="Kwon S.-W."/>
        </authorList>
    </citation>
    <scope>NUCLEOTIDE SEQUENCE</scope>
    <source>
        <strain evidence="2">5116S-3</strain>
        <plasmid evidence="2">unnamed2</plasmid>
    </source>
</reference>
<sequence length="221" mass="24131">MRTSDVRSTIDEQGVRRAEFDMHYRNDQPDIAIIHAIVTNTNTRAAANKEQYAGVSVAERDEDRAARQLAAEAAPIQPHNRDRSLDVAAKPEVAVSAVTPEAASPNKLGSEKQVIIRVDETALATGERGQAEAVQAAVVASGARVGSVQSATDEQGIRHSEMQVSYRTDQPKIAQISQTLDAVAEQRGSLLIEHSSDRQERRQFAQGEQNVQVEGHSQMER</sequence>
<proteinExistence type="predicted"/>
<dbReference type="KEGG" id="hcu:MUN79_29655"/>
<evidence type="ECO:0000256" key="1">
    <source>
        <dbReference type="SAM" id="MobiDB-lite"/>
    </source>
</evidence>
<protein>
    <submittedName>
        <fullName evidence="2">Uncharacterized protein</fullName>
    </submittedName>
</protein>
<evidence type="ECO:0000313" key="2">
    <source>
        <dbReference type="EMBL" id="UOQ75247.1"/>
    </source>
</evidence>
<dbReference type="EMBL" id="CP095048">
    <property type="protein sequence ID" value="UOQ75247.1"/>
    <property type="molecule type" value="Genomic_DNA"/>
</dbReference>
<dbReference type="AlphaFoldDB" id="A0A8T9QCN5"/>
<feature type="compositionally biased region" description="Basic and acidic residues" evidence="1">
    <location>
        <begin position="194"/>
        <end position="203"/>
    </location>
</feature>
<feature type="region of interest" description="Disordered" evidence="1">
    <location>
        <begin position="191"/>
        <end position="221"/>
    </location>
</feature>
<geneLocation type="plasmid" evidence="2 3">
    <name>unnamed2</name>
</geneLocation>
<organism evidence="2 3">
    <name type="scientific">Hymenobacter cellulosilyticus</name>
    <dbReference type="NCBI Taxonomy" id="2932248"/>
    <lineage>
        <taxon>Bacteria</taxon>
        <taxon>Pseudomonadati</taxon>
        <taxon>Bacteroidota</taxon>
        <taxon>Cytophagia</taxon>
        <taxon>Cytophagales</taxon>
        <taxon>Hymenobacteraceae</taxon>
        <taxon>Hymenobacter</taxon>
    </lineage>
</organism>